<keyword evidence="3" id="KW-1185">Reference proteome</keyword>
<evidence type="ECO:0000313" key="3">
    <source>
        <dbReference type="Proteomes" id="UP001244563"/>
    </source>
</evidence>
<proteinExistence type="predicted"/>
<dbReference type="RefSeq" id="WP_155845942.1">
    <property type="nucleotide sequence ID" value="NZ_BMRR01000002.1"/>
</dbReference>
<dbReference type="Proteomes" id="UP001244563">
    <property type="component" value="Unassembled WGS sequence"/>
</dbReference>
<sequence length="56" mass="5894">MNASPDHSGSHAIDATTDRWNSLWEPAARRYQPLVDQTTPTVPPAASPLPGAAAQA</sequence>
<feature type="region of interest" description="Disordered" evidence="1">
    <location>
        <begin position="32"/>
        <end position="56"/>
    </location>
</feature>
<organism evidence="2 3">
    <name type="scientific">Paenarthrobacter nicotinovorans</name>
    <name type="common">Arthrobacter nicotinovorans</name>
    <dbReference type="NCBI Taxonomy" id="29320"/>
    <lineage>
        <taxon>Bacteria</taxon>
        <taxon>Bacillati</taxon>
        <taxon>Actinomycetota</taxon>
        <taxon>Actinomycetes</taxon>
        <taxon>Micrococcales</taxon>
        <taxon>Micrococcaceae</taxon>
        <taxon>Paenarthrobacter</taxon>
    </lineage>
</organism>
<name>A0ABT9TUH8_PAENI</name>
<reference evidence="2 3" key="1">
    <citation type="submission" date="2023-07" db="EMBL/GenBank/DDBJ databases">
        <title>Sorghum-associated microbial communities from plants grown in Nebraska, USA.</title>
        <authorList>
            <person name="Schachtman D."/>
        </authorList>
    </citation>
    <scope>NUCLEOTIDE SEQUENCE [LARGE SCALE GENOMIC DNA]</scope>
    <source>
        <strain evidence="2 3">CC523</strain>
    </source>
</reference>
<evidence type="ECO:0000256" key="1">
    <source>
        <dbReference type="SAM" id="MobiDB-lite"/>
    </source>
</evidence>
<accession>A0ABT9TUH8</accession>
<dbReference type="EMBL" id="JAUSSW010000013">
    <property type="protein sequence ID" value="MDQ0104052.1"/>
    <property type="molecule type" value="Genomic_DNA"/>
</dbReference>
<evidence type="ECO:0000313" key="2">
    <source>
        <dbReference type="EMBL" id="MDQ0104052.1"/>
    </source>
</evidence>
<protein>
    <submittedName>
        <fullName evidence="2">Uncharacterized protein</fullName>
    </submittedName>
</protein>
<comment type="caution">
    <text evidence="2">The sequence shown here is derived from an EMBL/GenBank/DDBJ whole genome shotgun (WGS) entry which is preliminary data.</text>
</comment>
<dbReference type="GeneID" id="84017996"/>
<gene>
    <name evidence="2" type="ORF">J2T10_003725</name>
</gene>